<feature type="domain" description="Peptidase C54 catalytic" evidence="13">
    <location>
        <begin position="69"/>
        <end position="253"/>
    </location>
</feature>
<evidence type="ECO:0000256" key="3">
    <source>
        <dbReference type="ARBA" id="ARBA00022448"/>
    </source>
</evidence>
<dbReference type="GO" id="GO:0000423">
    <property type="term" value="P:mitophagy"/>
    <property type="evidence" value="ECO:0007669"/>
    <property type="project" value="TreeGrafter"/>
</dbReference>
<dbReference type="GO" id="GO:0035973">
    <property type="term" value="P:aggrephagy"/>
    <property type="evidence" value="ECO:0007669"/>
    <property type="project" value="TreeGrafter"/>
</dbReference>
<dbReference type="SUPFAM" id="SSF54001">
    <property type="entry name" value="Cysteine proteinases"/>
    <property type="match status" value="1"/>
</dbReference>
<comment type="catalytic activity">
    <reaction evidence="10">
        <text>[protein]-C-terminal L-amino acid-glycyl-phosphatidylserine + H2O = [protein]-C-terminal L-amino acid-glycine + a 1,2-diacyl-sn-glycero-3-phospho-L-serine</text>
        <dbReference type="Rhea" id="RHEA:67576"/>
        <dbReference type="Rhea" id="RHEA-COMP:17324"/>
        <dbReference type="Rhea" id="RHEA-COMP:17326"/>
        <dbReference type="ChEBI" id="CHEBI:15377"/>
        <dbReference type="ChEBI" id="CHEBI:57262"/>
        <dbReference type="ChEBI" id="CHEBI:172940"/>
        <dbReference type="ChEBI" id="CHEBI:172942"/>
    </reaction>
    <physiologicalReaction direction="left-to-right" evidence="10">
        <dbReference type="Rhea" id="RHEA:67577"/>
    </physiologicalReaction>
</comment>
<evidence type="ECO:0000256" key="5">
    <source>
        <dbReference type="ARBA" id="ARBA00022670"/>
    </source>
</evidence>
<keyword evidence="6 12" id="KW-0378">Hydrolase</keyword>
<feature type="domain" description="Peptidase C54 catalytic" evidence="13">
    <location>
        <begin position="273"/>
        <end position="334"/>
    </location>
</feature>
<protein>
    <recommendedName>
        <fullName evidence="12">Cysteine protease</fullName>
        <ecNumber evidence="12">3.4.22.-</ecNumber>
    </recommendedName>
</protein>
<reference evidence="14" key="2">
    <citation type="submission" date="2025-09" db="UniProtKB">
        <authorList>
            <consortium name="Ensembl"/>
        </authorList>
    </citation>
    <scope>IDENTIFICATION</scope>
</reference>
<dbReference type="GO" id="GO:0019786">
    <property type="term" value="F:protein-phosphatidylethanolamide deconjugating activity"/>
    <property type="evidence" value="ECO:0007669"/>
    <property type="project" value="InterPro"/>
</dbReference>
<dbReference type="GO" id="GO:0034727">
    <property type="term" value="P:piecemeal microautophagy of the nucleus"/>
    <property type="evidence" value="ECO:0007669"/>
    <property type="project" value="TreeGrafter"/>
</dbReference>
<dbReference type="InterPro" id="IPR005078">
    <property type="entry name" value="Peptidase_C54"/>
</dbReference>
<dbReference type="PANTHER" id="PTHR22624">
    <property type="entry name" value="CYSTEINE PROTEASE ATG4"/>
    <property type="match status" value="1"/>
</dbReference>
<evidence type="ECO:0000256" key="9">
    <source>
        <dbReference type="ARBA" id="ARBA00023006"/>
    </source>
</evidence>
<accession>A0A3B4B3U9</accession>
<evidence type="ECO:0000256" key="4">
    <source>
        <dbReference type="ARBA" id="ARBA00022490"/>
    </source>
</evidence>
<keyword evidence="3" id="KW-0813">Transport</keyword>
<evidence type="ECO:0000256" key="12">
    <source>
        <dbReference type="RuleBase" id="RU363115"/>
    </source>
</evidence>
<evidence type="ECO:0000256" key="8">
    <source>
        <dbReference type="ARBA" id="ARBA00022927"/>
    </source>
</evidence>
<dbReference type="GO" id="GO:0004197">
    <property type="term" value="F:cysteine-type endopeptidase activity"/>
    <property type="evidence" value="ECO:0007669"/>
    <property type="project" value="TreeGrafter"/>
</dbReference>
<evidence type="ECO:0000259" key="13">
    <source>
        <dbReference type="Pfam" id="PF03416"/>
    </source>
</evidence>
<name>A0A3B4B3U9_9GOBI</name>
<dbReference type="GO" id="GO:0015031">
    <property type="term" value="P:protein transport"/>
    <property type="evidence" value="ECO:0007669"/>
    <property type="project" value="UniProtKB-KW"/>
</dbReference>
<dbReference type="Ensembl" id="ENSPMGT00000025230.1">
    <property type="protein sequence ID" value="ENSPMGP00000023680.1"/>
    <property type="gene ID" value="ENSPMGG00000019115.1"/>
</dbReference>
<evidence type="ECO:0000256" key="6">
    <source>
        <dbReference type="ARBA" id="ARBA00022801"/>
    </source>
</evidence>
<keyword evidence="8 12" id="KW-0653">Protein transport</keyword>
<evidence type="ECO:0000313" key="14">
    <source>
        <dbReference type="Ensembl" id="ENSPMGP00000023680.1"/>
    </source>
</evidence>
<evidence type="ECO:0000256" key="7">
    <source>
        <dbReference type="ARBA" id="ARBA00022807"/>
    </source>
</evidence>
<dbReference type="Pfam" id="PF03416">
    <property type="entry name" value="Peptidase_C54"/>
    <property type="match status" value="2"/>
</dbReference>
<keyword evidence="4 12" id="KW-0963">Cytoplasm</keyword>
<evidence type="ECO:0000256" key="1">
    <source>
        <dbReference type="ARBA" id="ARBA00004496"/>
    </source>
</evidence>
<keyword evidence="5 12" id="KW-0645">Protease</keyword>
<comment type="function">
    <text evidence="12">Cysteine protease that plays a key role in autophagy by mediating both proteolytic activation and delipidation of ATG8 family proteins.</text>
</comment>
<comment type="similarity">
    <text evidence="2 12">Belongs to the peptidase C54 family.</text>
</comment>
<keyword evidence="9 12" id="KW-0072">Autophagy</keyword>
<dbReference type="GO" id="GO:0005737">
    <property type="term" value="C:cytoplasm"/>
    <property type="evidence" value="ECO:0007669"/>
    <property type="project" value="UniProtKB-SubCell"/>
</dbReference>
<evidence type="ECO:0000256" key="10">
    <source>
        <dbReference type="ARBA" id="ARBA00029289"/>
    </source>
</evidence>
<comment type="catalytic activity">
    <reaction evidence="11">
        <text>[protein]-C-terminal L-amino acid-glycyl-phosphatidylethanolamide + H2O = [protein]-C-terminal L-amino acid-glycine + a 1,2-diacyl-sn-glycero-3-phosphoethanolamine</text>
        <dbReference type="Rhea" id="RHEA:67548"/>
        <dbReference type="Rhea" id="RHEA-COMP:17323"/>
        <dbReference type="Rhea" id="RHEA-COMP:17324"/>
        <dbReference type="ChEBI" id="CHEBI:15377"/>
        <dbReference type="ChEBI" id="CHEBI:64612"/>
        <dbReference type="ChEBI" id="CHEBI:172940"/>
        <dbReference type="ChEBI" id="CHEBI:172941"/>
    </reaction>
    <physiologicalReaction direction="left-to-right" evidence="11">
        <dbReference type="Rhea" id="RHEA:67549"/>
    </physiologicalReaction>
</comment>
<keyword evidence="7" id="KW-0788">Thiol protease</keyword>
<reference evidence="14" key="1">
    <citation type="submission" date="2025-08" db="UniProtKB">
        <authorList>
            <consortium name="Ensembl"/>
        </authorList>
    </citation>
    <scope>IDENTIFICATION</scope>
</reference>
<proteinExistence type="inferred from homology"/>
<dbReference type="GO" id="GO:0000045">
    <property type="term" value="P:autophagosome assembly"/>
    <property type="evidence" value="ECO:0007669"/>
    <property type="project" value="TreeGrafter"/>
</dbReference>
<dbReference type="InterPro" id="IPR038765">
    <property type="entry name" value="Papain-like_cys_pep_sf"/>
</dbReference>
<sequence length="390" mass="43798">RETRGTHPDTRKLKSKLLSAWNSIKYVSAWSFKQKSKFNKSSPVIMLGKTYELTHSGKDYLVTLLPVEEQFRRSFSSLLWLTYRRGFPLLPGSGLSTDSGWGCMLRTGQMLLAQGLLLHLIFLGTWLGWTTNSISQRNSKLGRQLSLGSLLDRPMEGTHRKVISWFADLPSAPFGIHTLVDLGKSSGKKAGDWYGPSIVAHILRKAVNKSPDVSRLSVYVAQDCTVYKKDVSSLYDIWTSVIILVPVRLGGQENCLACTVVLESLGGSRSIHYNNLLYLDPHYCQTTVVVTKGNFPLESFHCKHPKKIPFSQMDPSCTVGFYAKDPNDFERLCKDALLTSTDTYPMFIFEEGPGPQEETGSMSTNLTYIQRKSQRKRVSTTSSMDEFVLL</sequence>
<organism evidence="14 15">
    <name type="scientific">Periophthalmus magnuspinnatus</name>
    <dbReference type="NCBI Taxonomy" id="409849"/>
    <lineage>
        <taxon>Eukaryota</taxon>
        <taxon>Metazoa</taxon>
        <taxon>Chordata</taxon>
        <taxon>Craniata</taxon>
        <taxon>Vertebrata</taxon>
        <taxon>Euteleostomi</taxon>
        <taxon>Actinopterygii</taxon>
        <taxon>Neopterygii</taxon>
        <taxon>Teleostei</taxon>
        <taxon>Neoteleostei</taxon>
        <taxon>Acanthomorphata</taxon>
        <taxon>Gobiaria</taxon>
        <taxon>Gobiiformes</taxon>
        <taxon>Gobioidei</taxon>
        <taxon>Gobiidae</taxon>
        <taxon>Oxudercinae</taxon>
        <taxon>Periophthalmus</taxon>
    </lineage>
</organism>
<dbReference type="GO" id="GO:0016485">
    <property type="term" value="P:protein processing"/>
    <property type="evidence" value="ECO:0007669"/>
    <property type="project" value="TreeGrafter"/>
</dbReference>
<evidence type="ECO:0000256" key="2">
    <source>
        <dbReference type="ARBA" id="ARBA00010958"/>
    </source>
</evidence>
<dbReference type="PANTHER" id="PTHR22624:SF36">
    <property type="entry name" value="CYSTEINE PROTEASE ATG4D"/>
    <property type="match status" value="1"/>
</dbReference>
<dbReference type="AlphaFoldDB" id="A0A3B4B3U9"/>
<keyword evidence="15" id="KW-1185">Reference proteome</keyword>
<dbReference type="InterPro" id="IPR046792">
    <property type="entry name" value="Peptidase_C54_cat"/>
</dbReference>
<comment type="subcellular location">
    <subcellularLocation>
        <location evidence="1 12">Cytoplasm</location>
    </subcellularLocation>
</comment>
<dbReference type="Proteomes" id="UP000261520">
    <property type="component" value="Unplaced"/>
</dbReference>
<evidence type="ECO:0000313" key="15">
    <source>
        <dbReference type="Proteomes" id="UP000261520"/>
    </source>
</evidence>
<evidence type="ECO:0000256" key="11">
    <source>
        <dbReference type="ARBA" id="ARBA00029362"/>
    </source>
</evidence>
<dbReference type="EC" id="3.4.22.-" evidence="12"/>